<feature type="compositionally biased region" description="Acidic residues" evidence="6">
    <location>
        <begin position="626"/>
        <end position="635"/>
    </location>
</feature>
<dbReference type="PANTHER" id="PTHR43806:SF11">
    <property type="entry name" value="CEREVISIN-RELATED"/>
    <property type="match status" value="1"/>
</dbReference>
<keyword evidence="2 5" id="KW-0645">Protease</keyword>
<dbReference type="InterPro" id="IPR036852">
    <property type="entry name" value="Peptidase_S8/S53_dom_sf"/>
</dbReference>
<dbReference type="PROSITE" id="PS00138">
    <property type="entry name" value="SUBTILASE_SER"/>
    <property type="match status" value="1"/>
</dbReference>
<comment type="similarity">
    <text evidence="1 5">Belongs to the peptidase S8 family.</text>
</comment>
<evidence type="ECO:0000256" key="6">
    <source>
        <dbReference type="SAM" id="MobiDB-lite"/>
    </source>
</evidence>
<dbReference type="GO" id="GO:0006508">
    <property type="term" value="P:proteolysis"/>
    <property type="evidence" value="ECO:0007669"/>
    <property type="project" value="UniProtKB-KW"/>
</dbReference>
<feature type="region of interest" description="Disordered" evidence="6">
    <location>
        <begin position="1"/>
        <end position="21"/>
    </location>
</feature>
<gene>
    <name evidence="8" type="ORF">HXO65_04310</name>
</gene>
<dbReference type="InterPro" id="IPR015500">
    <property type="entry name" value="Peptidase_S8_subtilisin-rel"/>
</dbReference>
<dbReference type="InterPro" id="IPR050131">
    <property type="entry name" value="Peptidase_S8_subtilisin-like"/>
</dbReference>
<dbReference type="InterPro" id="IPR022398">
    <property type="entry name" value="Peptidase_S8_His-AS"/>
</dbReference>
<dbReference type="AlphaFoldDB" id="A0A930LZJ1"/>
<feature type="active site" description="Charge relay system" evidence="5">
    <location>
        <position position="305"/>
    </location>
</feature>
<feature type="compositionally biased region" description="Polar residues" evidence="6">
    <location>
        <begin position="614"/>
        <end position="625"/>
    </location>
</feature>
<accession>A0A930LZJ1</accession>
<evidence type="ECO:0000256" key="4">
    <source>
        <dbReference type="ARBA" id="ARBA00022825"/>
    </source>
</evidence>
<dbReference type="CDD" id="cd07496">
    <property type="entry name" value="Peptidases_S8_13"/>
    <property type="match status" value="1"/>
</dbReference>
<dbReference type="PANTHER" id="PTHR43806">
    <property type="entry name" value="PEPTIDASE S8"/>
    <property type="match status" value="1"/>
</dbReference>
<feature type="region of interest" description="Disordered" evidence="6">
    <location>
        <begin position="53"/>
        <end position="98"/>
    </location>
</feature>
<sequence length="658" mass="68655">MKLHWPVPSAGHSTASHRANHPTVMKPFRAGLALLATGSLIFGGNLPAALAQAPHEDATQADQTEAATPASPFSVPTNAGSPQGAPRSAAPGSLPQQKFDQFIVTYTDDAKQRAEERSGDAEVAGGVTPGDLDSGIQQTIDSSAASLETSGGVVRTTTSNDAIVQTSKKLDKQQAQEFMDRLASNPNVASVEPDYVNYPAVESTFVFNDPLYSKQWNLTNPTVGIGNTGNARLYRGLKTTVAVIDTGYTRHPELIHSLVPGYDFISNPVSGRDGNGRDADPTDEGDQAPFNLCGDMQNAQISTWHGTHVAGIIAARGQNRLGIAGVSDLAAIQPIRVLGRCGGQTSDIADAIMWAAGGHINGVPDNKHPAQIINLSLGGVRACPNAYQKAINFALSKGAIVVAAAGNAGIDASQFAPANCKGVIAVGNSTKNGTRASDSNYGKTVTVSAPGTDILSLGIDSINRPNGKYNYVYRSGTSMAAPHVSGILAQQFVNGANVSRQKVYSSAFNAAANPIKCDKGYCGRGIISSRKIAQYVGNLDAQGKMSFNRPRTIYTSRVITSAHRTALSDIDAQDTSVEVQGGQAPDSAEEPATMTNDNAEAINPDAVSADADSSEGSSTQSQDANDLSDDGDSQQDGDYTVTSPVQKPRETGELTLVS</sequence>
<dbReference type="GO" id="GO:0004252">
    <property type="term" value="F:serine-type endopeptidase activity"/>
    <property type="evidence" value="ECO:0007669"/>
    <property type="project" value="UniProtKB-UniRule"/>
</dbReference>
<evidence type="ECO:0000259" key="7">
    <source>
        <dbReference type="Pfam" id="PF00082"/>
    </source>
</evidence>
<protein>
    <submittedName>
        <fullName evidence="8">S8 family serine peptidase</fullName>
    </submittedName>
</protein>
<dbReference type="InterPro" id="IPR000209">
    <property type="entry name" value="Peptidase_S8/S53_dom"/>
</dbReference>
<feature type="active site" description="Charge relay system" evidence="5">
    <location>
        <position position="478"/>
    </location>
</feature>
<feature type="active site" description="Charge relay system" evidence="5">
    <location>
        <position position="245"/>
    </location>
</feature>
<feature type="region of interest" description="Disordered" evidence="6">
    <location>
        <begin position="571"/>
        <end position="658"/>
    </location>
</feature>
<proteinExistence type="inferred from homology"/>
<dbReference type="SUPFAM" id="SSF52743">
    <property type="entry name" value="Subtilisin-like"/>
    <property type="match status" value="1"/>
</dbReference>
<organism evidence="8 9">
    <name type="scientific">Rothia mucilaginosa</name>
    <dbReference type="NCBI Taxonomy" id="43675"/>
    <lineage>
        <taxon>Bacteria</taxon>
        <taxon>Bacillati</taxon>
        <taxon>Actinomycetota</taxon>
        <taxon>Actinomycetes</taxon>
        <taxon>Micrococcales</taxon>
        <taxon>Micrococcaceae</taxon>
        <taxon>Rothia</taxon>
    </lineage>
</organism>
<evidence type="ECO:0000313" key="8">
    <source>
        <dbReference type="EMBL" id="MBF1673414.1"/>
    </source>
</evidence>
<keyword evidence="4 5" id="KW-0720">Serine protease</keyword>
<dbReference type="InterPro" id="IPR023828">
    <property type="entry name" value="Peptidase_S8_Ser-AS"/>
</dbReference>
<feature type="region of interest" description="Disordered" evidence="6">
    <location>
        <begin position="110"/>
        <end position="133"/>
    </location>
</feature>
<feature type="compositionally biased region" description="Basic and acidic residues" evidence="6">
    <location>
        <begin position="110"/>
        <end position="120"/>
    </location>
</feature>
<evidence type="ECO:0000256" key="5">
    <source>
        <dbReference type="PROSITE-ProRule" id="PRU01240"/>
    </source>
</evidence>
<dbReference type="PROSITE" id="PS51892">
    <property type="entry name" value="SUBTILASE"/>
    <property type="match status" value="1"/>
</dbReference>
<comment type="caution">
    <text evidence="8">The sequence shown here is derived from an EMBL/GenBank/DDBJ whole genome shotgun (WGS) entry which is preliminary data.</text>
</comment>
<evidence type="ECO:0000256" key="1">
    <source>
        <dbReference type="ARBA" id="ARBA00011073"/>
    </source>
</evidence>
<evidence type="ECO:0000256" key="3">
    <source>
        <dbReference type="ARBA" id="ARBA00022801"/>
    </source>
</evidence>
<evidence type="ECO:0000313" key="9">
    <source>
        <dbReference type="Proteomes" id="UP000785653"/>
    </source>
</evidence>
<reference evidence="8" key="1">
    <citation type="submission" date="2020-04" db="EMBL/GenBank/DDBJ databases">
        <title>Deep metagenomics examines the oral microbiome during advanced dental caries in children, revealing novel taxa and co-occurrences with host molecules.</title>
        <authorList>
            <person name="Baker J.L."/>
            <person name="Morton J.T."/>
            <person name="Dinis M."/>
            <person name="Alvarez R."/>
            <person name="Tran N.C."/>
            <person name="Knight R."/>
            <person name="Edlund A."/>
        </authorList>
    </citation>
    <scope>NUCLEOTIDE SEQUENCE</scope>
    <source>
        <strain evidence="8">JCVI_47_bin.3</strain>
    </source>
</reference>
<dbReference type="InterPro" id="IPR034176">
    <property type="entry name" value="Peptidases_S8_13"/>
</dbReference>
<evidence type="ECO:0000256" key="2">
    <source>
        <dbReference type="ARBA" id="ARBA00022670"/>
    </source>
</evidence>
<feature type="domain" description="Peptidase S8/S53" evidence="7">
    <location>
        <begin position="238"/>
        <end position="490"/>
    </location>
</feature>
<dbReference type="PRINTS" id="PR00723">
    <property type="entry name" value="SUBTILISIN"/>
</dbReference>
<dbReference type="PROSITE" id="PS00137">
    <property type="entry name" value="SUBTILASE_HIS"/>
    <property type="match status" value="1"/>
</dbReference>
<dbReference type="Proteomes" id="UP000785653">
    <property type="component" value="Unassembled WGS sequence"/>
</dbReference>
<dbReference type="Pfam" id="PF00082">
    <property type="entry name" value="Peptidase_S8"/>
    <property type="match status" value="1"/>
</dbReference>
<name>A0A930LZJ1_9MICC</name>
<dbReference type="Gene3D" id="3.40.50.200">
    <property type="entry name" value="Peptidase S8/S53 domain"/>
    <property type="match status" value="1"/>
</dbReference>
<keyword evidence="3 5" id="KW-0378">Hydrolase</keyword>
<dbReference type="EMBL" id="JABZXS010000042">
    <property type="protein sequence ID" value="MBF1673414.1"/>
    <property type="molecule type" value="Genomic_DNA"/>
</dbReference>